<evidence type="ECO:0000256" key="3">
    <source>
        <dbReference type="PIRSR" id="PIRSR004848-1"/>
    </source>
</evidence>
<name>A0A6B2M5W2_9BACT</name>
<dbReference type="InterPro" id="IPR001608">
    <property type="entry name" value="Ala_racemase_N"/>
</dbReference>
<evidence type="ECO:0000256" key="4">
    <source>
        <dbReference type="RuleBase" id="RU004514"/>
    </source>
</evidence>
<dbReference type="CDD" id="cd00635">
    <property type="entry name" value="PLPDE_III_YBL036c_like"/>
    <property type="match status" value="1"/>
</dbReference>
<comment type="caution">
    <text evidence="6">The sequence shown here is derived from an EMBL/GenBank/DDBJ whole genome shotgun (WGS) entry which is preliminary data.</text>
</comment>
<feature type="domain" description="Alanine racemase N-terminal" evidence="5">
    <location>
        <begin position="16"/>
        <end position="231"/>
    </location>
</feature>
<evidence type="ECO:0000256" key="2">
    <source>
        <dbReference type="HAMAP-Rule" id="MF_02087"/>
    </source>
</evidence>
<dbReference type="EMBL" id="JAAGNX010000003">
    <property type="protein sequence ID" value="NDV63070.1"/>
    <property type="molecule type" value="Genomic_DNA"/>
</dbReference>
<dbReference type="NCBIfam" id="TIGR00044">
    <property type="entry name" value="YggS family pyridoxal phosphate-dependent enzyme"/>
    <property type="match status" value="1"/>
</dbReference>
<keyword evidence="7" id="KW-1185">Reference proteome</keyword>
<dbReference type="Pfam" id="PF01168">
    <property type="entry name" value="Ala_racemase_N"/>
    <property type="match status" value="1"/>
</dbReference>
<reference evidence="6 7" key="1">
    <citation type="submission" date="2020-02" db="EMBL/GenBank/DDBJ databases">
        <title>Albibacoteraceae fam. nov., the first described family within the subdivision 4 Verrucomicrobia.</title>
        <authorList>
            <person name="Xi F."/>
        </authorList>
    </citation>
    <scope>NUCLEOTIDE SEQUENCE [LARGE SCALE GENOMIC DNA]</scope>
    <source>
        <strain evidence="6 7">CK1056</strain>
    </source>
</reference>
<gene>
    <name evidence="6" type="ORF">G0Q06_11450</name>
</gene>
<sequence length="232" mass="25765">MESRKQFIMNTEQVLERMAKACQRCGRSAQEVSLMAVTKTHPLEATHWALEAGLKHLGENRVQELARKHPQVDDPSACWELIGPVQSNKARLAVEHADRIQTLDRLKLVNAFERHCADLGKARLRVLLQVNVGEDPAKHGCEVAEAASLVEAIQQTQHLELEGLMTIGELTEEEARIRCTFSRLRELRDRLSAGSGLALPVLSMGMTGDLEWAIEEGSTLIRVGTALFGARE</sequence>
<accession>A0A6B2M5W2</accession>
<evidence type="ECO:0000313" key="7">
    <source>
        <dbReference type="Proteomes" id="UP000478417"/>
    </source>
</evidence>
<evidence type="ECO:0000259" key="5">
    <source>
        <dbReference type="Pfam" id="PF01168"/>
    </source>
</evidence>
<protein>
    <recommendedName>
        <fullName evidence="2">Pyridoxal phosphate homeostasis protein</fullName>
        <shortName evidence="2">PLP homeostasis protein</shortName>
    </recommendedName>
</protein>
<dbReference type="HAMAP" id="MF_02087">
    <property type="entry name" value="PLP_homeostasis"/>
    <property type="match status" value="1"/>
</dbReference>
<dbReference type="Gene3D" id="3.20.20.10">
    <property type="entry name" value="Alanine racemase"/>
    <property type="match status" value="1"/>
</dbReference>
<comment type="function">
    <text evidence="2">Pyridoxal 5'-phosphate (PLP)-binding protein, which is involved in PLP homeostasis.</text>
</comment>
<comment type="similarity">
    <text evidence="2 4">Belongs to the pyridoxal phosphate-binding protein YggS/PROSC family.</text>
</comment>
<dbReference type="PANTHER" id="PTHR10146">
    <property type="entry name" value="PROLINE SYNTHETASE CO-TRANSCRIBED BACTERIAL HOMOLOG PROTEIN"/>
    <property type="match status" value="1"/>
</dbReference>
<proteinExistence type="inferred from homology"/>
<dbReference type="PANTHER" id="PTHR10146:SF14">
    <property type="entry name" value="PYRIDOXAL PHOSPHATE HOMEOSTASIS PROTEIN"/>
    <property type="match status" value="1"/>
</dbReference>
<organism evidence="6 7">
    <name type="scientific">Oceanipulchritudo coccoides</name>
    <dbReference type="NCBI Taxonomy" id="2706888"/>
    <lineage>
        <taxon>Bacteria</taxon>
        <taxon>Pseudomonadati</taxon>
        <taxon>Verrucomicrobiota</taxon>
        <taxon>Opitutia</taxon>
        <taxon>Puniceicoccales</taxon>
        <taxon>Oceanipulchritudinaceae</taxon>
        <taxon>Oceanipulchritudo</taxon>
    </lineage>
</organism>
<evidence type="ECO:0000313" key="6">
    <source>
        <dbReference type="EMBL" id="NDV63070.1"/>
    </source>
</evidence>
<dbReference type="PIRSF" id="PIRSF004848">
    <property type="entry name" value="YBL036c_PLPDEIII"/>
    <property type="match status" value="1"/>
</dbReference>
<dbReference type="AlphaFoldDB" id="A0A6B2M5W2"/>
<keyword evidence="1 2" id="KW-0663">Pyridoxal phosphate</keyword>
<dbReference type="InterPro" id="IPR011078">
    <property type="entry name" value="PyrdxlP_homeostasis"/>
</dbReference>
<evidence type="ECO:0000256" key="1">
    <source>
        <dbReference type="ARBA" id="ARBA00022898"/>
    </source>
</evidence>
<feature type="modified residue" description="N6-(pyridoxal phosphate)lysine" evidence="2 3">
    <location>
        <position position="39"/>
    </location>
</feature>
<comment type="cofactor">
    <cofactor evidence="3">
        <name>pyridoxal 5'-phosphate</name>
        <dbReference type="ChEBI" id="CHEBI:597326"/>
    </cofactor>
</comment>
<dbReference type="GO" id="GO:0030170">
    <property type="term" value="F:pyridoxal phosphate binding"/>
    <property type="evidence" value="ECO:0007669"/>
    <property type="project" value="UniProtKB-UniRule"/>
</dbReference>
<dbReference type="SUPFAM" id="SSF51419">
    <property type="entry name" value="PLP-binding barrel"/>
    <property type="match status" value="1"/>
</dbReference>
<dbReference type="FunFam" id="3.20.20.10:FF:000018">
    <property type="entry name" value="Pyridoxal phosphate homeostasis protein"/>
    <property type="match status" value="1"/>
</dbReference>
<dbReference type="InterPro" id="IPR029066">
    <property type="entry name" value="PLP-binding_barrel"/>
</dbReference>
<dbReference type="Proteomes" id="UP000478417">
    <property type="component" value="Unassembled WGS sequence"/>
</dbReference>